<evidence type="ECO:0000256" key="3">
    <source>
        <dbReference type="ARBA" id="ARBA00038343"/>
    </source>
</evidence>
<dbReference type="PROSITE" id="PS00678">
    <property type="entry name" value="WD_REPEATS_1"/>
    <property type="match status" value="1"/>
</dbReference>
<dbReference type="EMBL" id="JXXN02001300">
    <property type="protein sequence ID" value="THD25078.1"/>
    <property type="molecule type" value="Genomic_DNA"/>
</dbReference>
<evidence type="ECO:0000256" key="2">
    <source>
        <dbReference type="ARBA" id="ARBA00022737"/>
    </source>
</evidence>
<dbReference type="AlphaFoldDB" id="A0A4E0RU12"/>
<dbReference type="InterPro" id="IPR019775">
    <property type="entry name" value="WD40_repeat_CS"/>
</dbReference>
<reference evidence="6" key="1">
    <citation type="submission" date="2019-03" db="EMBL/GenBank/DDBJ databases">
        <title>Improved annotation for the trematode Fasciola hepatica.</title>
        <authorList>
            <person name="Choi Y.-J."/>
            <person name="Martin J."/>
            <person name="Mitreva M."/>
        </authorList>
    </citation>
    <scope>NUCLEOTIDE SEQUENCE [LARGE SCALE GENOMIC DNA]</scope>
</reference>
<keyword evidence="7" id="KW-1185">Reference proteome</keyword>
<keyword evidence="1 4" id="KW-0853">WD repeat</keyword>
<feature type="compositionally biased region" description="Basic and acidic residues" evidence="5">
    <location>
        <begin position="78"/>
        <end position="104"/>
    </location>
</feature>
<protein>
    <submittedName>
        <fullName evidence="6">Gastrulation defective protein 1 like protein</fullName>
    </submittedName>
</protein>
<feature type="region of interest" description="Disordered" evidence="5">
    <location>
        <begin position="75"/>
        <end position="114"/>
    </location>
</feature>
<evidence type="ECO:0000256" key="4">
    <source>
        <dbReference type="PROSITE-ProRule" id="PRU00221"/>
    </source>
</evidence>
<dbReference type="PANTHER" id="PTHR16017">
    <property type="entry name" value="GASTRULATION DEFECTIVE PROTEIN 1-RELATED"/>
    <property type="match status" value="1"/>
</dbReference>
<proteinExistence type="inferred from homology"/>
<keyword evidence="2" id="KW-0677">Repeat</keyword>
<dbReference type="InterPro" id="IPR020472">
    <property type="entry name" value="WD40_PAC1"/>
</dbReference>
<dbReference type="PANTHER" id="PTHR16017:SF0">
    <property type="entry name" value="WD REPEAT-CONTAINING PROTEIN 70"/>
    <property type="match status" value="1"/>
</dbReference>
<evidence type="ECO:0000256" key="1">
    <source>
        <dbReference type="ARBA" id="ARBA00022574"/>
    </source>
</evidence>
<accession>A0A4E0RU12</accession>
<name>A0A4E0RU12_FASHE</name>
<dbReference type="Gene3D" id="2.130.10.10">
    <property type="entry name" value="YVTN repeat-like/Quinoprotein amine dehydrogenase"/>
    <property type="match status" value="2"/>
</dbReference>
<comment type="caution">
    <text evidence="6">The sequence shown here is derived from an EMBL/GenBank/DDBJ whole genome shotgun (WGS) entry which is preliminary data.</text>
</comment>
<dbReference type="PROSITE" id="PS50082">
    <property type="entry name" value="WD_REPEATS_2"/>
    <property type="match status" value="4"/>
</dbReference>
<dbReference type="InterPro" id="IPR051858">
    <property type="entry name" value="WD_repeat_GAD-1"/>
</dbReference>
<comment type="similarity">
    <text evidence="3">Belongs to the WD repeat GAD-1 family.</text>
</comment>
<dbReference type="Pfam" id="PF00400">
    <property type="entry name" value="WD40"/>
    <property type="match status" value="4"/>
</dbReference>
<dbReference type="FunFam" id="2.130.10.10:FF:001319">
    <property type="entry name" value="Gastrulation defective protein 1"/>
    <property type="match status" value="1"/>
</dbReference>
<organism evidence="6 7">
    <name type="scientific">Fasciola hepatica</name>
    <name type="common">Liver fluke</name>
    <dbReference type="NCBI Taxonomy" id="6192"/>
    <lineage>
        <taxon>Eukaryota</taxon>
        <taxon>Metazoa</taxon>
        <taxon>Spiralia</taxon>
        <taxon>Lophotrochozoa</taxon>
        <taxon>Platyhelminthes</taxon>
        <taxon>Trematoda</taxon>
        <taxon>Digenea</taxon>
        <taxon>Plagiorchiida</taxon>
        <taxon>Echinostomata</taxon>
        <taxon>Echinostomatoidea</taxon>
        <taxon>Fasciolidae</taxon>
        <taxon>Fasciola</taxon>
    </lineage>
</organism>
<feature type="repeat" description="WD" evidence="4">
    <location>
        <begin position="333"/>
        <end position="365"/>
    </location>
</feature>
<feature type="repeat" description="WD" evidence="4">
    <location>
        <begin position="228"/>
        <end position="270"/>
    </location>
</feature>
<evidence type="ECO:0000256" key="5">
    <source>
        <dbReference type="SAM" id="MobiDB-lite"/>
    </source>
</evidence>
<dbReference type="SUPFAM" id="SSF50978">
    <property type="entry name" value="WD40 repeat-like"/>
    <property type="match status" value="1"/>
</dbReference>
<dbReference type="PRINTS" id="PR00320">
    <property type="entry name" value="GPROTEINBRPT"/>
</dbReference>
<sequence length="638" mass="71605">MGQDWVTFVVRLRCWEFRPKNEIPNFGYLKKMEGNKPKAKEFDFLKIFEEAHALAKERNYSRNIDALMTGCSSLGSQDDTKVTEDGDEQKKAIDADTDADHPSEDVPDVEEVGRSPHHLPICDELTLCHGNKPLTALAVDPAGARIATGGLDFDVRLWDFGGMDTSCRPFKTIRPCEEHQIKHLEFSPSGEYLLAISGSAQAQVITRDGEPVCFTNKGFQYITDPASAKGHTHGLHWGCWHPLDSSKFLTCSQDCTLRIWDVNDAETLLNETKIPTHKSVLRPRNAQGRKVTPTTCSYSKDGQHITTGCQDGSIQMWDTRKPLVNTSQVIRTAHAPNSTITCIAWSWDARQLASRCTDDSLKLWDARALTKGPVLIERDLPVLFEQTEVAFSANDHVILTGVSAPRGDAKAGSIHFYRRDNFKLIDRVHPGHGSVIRVLWHHRINQVFCASSDGTANVLYDPRCSHNGALMCANRQPSSSRRRLGAGEAFIKPYLLMYNEDSVRVARKNKKLLNAPQIEAQIAMAAANAVTQSERQAASQAENEKSRLRVPKLEEKLGNRVGSLHQYMVQQIVLQRNEAEERAEKDIRGAILRHADKAKAEPFWTKAYLKTQPNPVFHDPEDDMKKDDTPVWKKQKLA</sequence>
<evidence type="ECO:0000313" key="7">
    <source>
        <dbReference type="Proteomes" id="UP000230066"/>
    </source>
</evidence>
<feature type="repeat" description="WD" evidence="4">
    <location>
        <begin position="127"/>
        <end position="159"/>
    </location>
</feature>
<gene>
    <name evidence="6" type="ORF">D915_003957</name>
</gene>
<feature type="region of interest" description="Disordered" evidence="5">
    <location>
        <begin position="611"/>
        <end position="638"/>
    </location>
</feature>
<dbReference type="GO" id="GO:0005634">
    <property type="term" value="C:nucleus"/>
    <property type="evidence" value="ECO:0007669"/>
    <property type="project" value="TreeGrafter"/>
</dbReference>
<dbReference type="InterPro" id="IPR036322">
    <property type="entry name" value="WD40_repeat_dom_sf"/>
</dbReference>
<feature type="repeat" description="WD" evidence="4">
    <location>
        <begin position="286"/>
        <end position="320"/>
    </location>
</feature>
<dbReference type="Proteomes" id="UP000230066">
    <property type="component" value="Unassembled WGS sequence"/>
</dbReference>
<dbReference type="InterPro" id="IPR001680">
    <property type="entry name" value="WD40_rpt"/>
</dbReference>
<evidence type="ECO:0000313" key="6">
    <source>
        <dbReference type="EMBL" id="THD25078.1"/>
    </source>
</evidence>
<dbReference type="InterPro" id="IPR015943">
    <property type="entry name" value="WD40/YVTN_repeat-like_dom_sf"/>
</dbReference>
<dbReference type="GO" id="GO:0035861">
    <property type="term" value="C:site of double-strand break"/>
    <property type="evidence" value="ECO:0007669"/>
    <property type="project" value="TreeGrafter"/>
</dbReference>
<dbReference type="SMART" id="SM00320">
    <property type="entry name" value="WD40"/>
    <property type="match status" value="6"/>
</dbReference>